<keyword evidence="3" id="KW-0238">DNA-binding</keyword>
<comment type="caution">
    <text evidence="7">The sequence shown here is derived from an EMBL/GenBank/DDBJ whole genome shotgun (WGS) entry which is preliminary data.</text>
</comment>
<dbReference type="Pfam" id="PF00172">
    <property type="entry name" value="Zn_clus"/>
    <property type="match status" value="1"/>
</dbReference>
<protein>
    <recommendedName>
        <fullName evidence="6">Zn(2)-C6 fungal-type domain-containing protein</fullName>
    </recommendedName>
</protein>
<dbReference type="Gene3D" id="4.10.240.10">
    <property type="entry name" value="Zn(2)-C6 fungal-type DNA-binding domain"/>
    <property type="match status" value="1"/>
</dbReference>
<feature type="domain" description="Zn(2)-C6 fungal-type" evidence="6">
    <location>
        <begin position="48"/>
        <end position="74"/>
    </location>
</feature>
<evidence type="ECO:0000313" key="7">
    <source>
        <dbReference type="EMBL" id="KAK2070010.1"/>
    </source>
</evidence>
<dbReference type="GO" id="GO:0000981">
    <property type="term" value="F:DNA-binding transcription factor activity, RNA polymerase II-specific"/>
    <property type="evidence" value="ECO:0007669"/>
    <property type="project" value="InterPro"/>
</dbReference>
<dbReference type="AlphaFoldDB" id="A0AAD9I3S8"/>
<dbReference type="EMBL" id="JAQQPM010000003">
    <property type="protein sequence ID" value="KAK2070010.1"/>
    <property type="molecule type" value="Genomic_DNA"/>
</dbReference>
<keyword evidence="4" id="KW-0539">Nucleus</keyword>
<feature type="region of interest" description="Disordered" evidence="5">
    <location>
        <begin position="19"/>
        <end position="43"/>
    </location>
</feature>
<accession>A0AAD9I3S8</accession>
<keyword evidence="2" id="KW-0479">Metal-binding</keyword>
<dbReference type="InterPro" id="IPR001138">
    <property type="entry name" value="Zn2Cys6_DnaBD"/>
</dbReference>
<dbReference type="InterPro" id="IPR036864">
    <property type="entry name" value="Zn2-C6_fun-type_DNA-bd_sf"/>
</dbReference>
<evidence type="ECO:0000256" key="2">
    <source>
        <dbReference type="ARBA" id="ARBA00022723"/>
    </source>
</evidence>
<proteinExistence type="predicted"/>
<sequence>MIRAEGVEAMRICACPPESTVTENGSTGSASASPDVESASTDDHDHLCRRNKVKCDGRRPHCTLCASRGRHCRYVGEVGESRQAAMKSRLRALEGLFQILRDSPPGEGARLLGRLLTSLSATATTTMSTADIVRITRDHSVPNVVRDESHVANGDSPLLLSTCSLVSQETKTDASRILFTLVLPKADIVRAAVDMFFATSGKLFHVFSAAQINAYLDVMFDMSKSQCTARRLAICAACIVAAVGVTYHTQDFAEGQDEEFYSIAKHYFLDLVEQHPLEAIQLSAMLCMYNVMTKAMAALGYVEVGMSMCRTTWRTLLFLSGWLSSTLGYISASELTFEDILTSIEPDADHMSAVAELVQTEMIKISLLSGNILKMHLASRDFDKHTVECIIRDLQEWHNQLPPQIQLGKLSEQDLPDSVRRSIFHVHLLYLGAFMLLYRRIASRYFQLVPRKDVTRKDAQVPTCKSLEGLLLAHAEQGVVAAQHSARILGLLLADDGIARRCWLVIFQANTACIVLLHTALQKRLHHFPETDWGEDLTLARHCLNTLKFCGSKDIVALEFHDRLSPMHALISDIRDGLLPVLSIPPDLNPIDPRHSPSVVAANLSANKRKIFLVDPHVDTEHSQLAWSLRRLLCQPFGERPTRPACDVSDEEKQGPNPVVPAAELRPMAAAEARRESAGGCKGAAWDLDGSVLVDWQADRLGLGMDLGKAKAGFFVAGFGEMGGAGATGIAPLNGRFLGSYIPSGWTLPDHPTME</sequence>
<evidence type="ECO:0000256" key="1">
    <source>
        <dbReference type="ARBA" id="ARBA00004123"/>
    </source>
</evidence>
<organism evidence="7 8">
    <name type="scientific">Phyllachora maydis</name>
    <dbReference type="NCBI Taxonomy" id="1825666"/>
    <lineage>
        <taxon>Eukaryota</taxon>
        <taxon>Fungi</taxon>
        <taxon>Dikarya</taxon>
        <taxon>Ascomycota</taxon>
        <taxon>Pezizomycotina</taxon>
        <taxon>Sordariomycetes</taxon>
        <taxon>Sordariomycetidae</taxon>
        <taxon>Phyllachorales</taxon>
        <taxon>Phyllachoraceae</taxon>
        <taxon>Phyllachora</taxon>
    </lineage>
</organism>
<dbReference type="SUPFAM" id="SSF57701">
    <property type="entry name" value="Zn2/Cys6 DNA-binding domain"/>
    <property type="match status" value="1"/>
</dbReference>
<dbReference type="PANTHER" id="PTHR46910">
    <property type="entry name" value="TRANSCRIPTION FACTOR PDR1"/>
    <property type="match status" value="1"/>
</dbReference>
<dbReference type="PROSITE" id="PS50048">
    <property type="entry name" value="ZN2_CY6_FUNGAL_2"/>
    <property type="match status" value="1"/>
</dbReference>
<dbReference type="CDD" id="cd12148">
    <property type="entry name" value="fungal_TF_MHR"/>
    <property type="match status" value="1"/>
</dbReference>
<keyword evidence="8" id="KW-1185">Reference proteome</keyword>
<dbReference type="InterPro" id="IPR050987">
    <property type="entry name" value="AtrR-like"/>
</dbReference>
<dbReference type="GO" id="GO:0008270">
    <property type="term" value="F:zinc ion binding"/>
    <property type="evidence" value="ECO:0007669"/>
    <property type="project" value="InterPro"/>
</dbReference>
<evidence type="ECO:0000259" key="6">
    <source>
        <dbReference type="PROSITE" id="PS50048"/>
    </source>
</evidence>
<name>A0AAD9I3S8_9PEZI</name>
<evidence type="ECO:0000256" key="4">
    <source>
        <dbReference type="ARBA" id="ARBA00023242"/>
    </source>
</evidence>
<dbReference type="PANTHER" id="PTHR46910:SF3">
    <property type="entry name" value="HALOTOLERANCE PROTEIN 9-RELATED"/>
    <property type="match status" value="1"/>
</dbReference>
<dbReference type="Proteomes" id="UP001217918">
    <property type="component" value="Unassembled WGS sequence"/>
</dbReference>
<dbReference type="SMART" id="SM00066">
    <property type="entry name" value="GAL4"/>
    <property type="match status" value="1"/>
</dbReference>
<dbReference type="GO" id="GO:0005634">
    <property type="term" value="C:nucleus"/>
    <property type="evidence" value="ECO:0007669"/>
    <property type="project" value="UniProtKB-SubCell"/>
</dbReference>
<dbReference type="CDD" id="cd00067">
    <property type="entry name" value="GAL4"/>
    <property type="match status" value="1"/>
</dbReference>
<evidence type="ECO:0000256" key="5">
    <source>
        <dbReference type="SAM" id="MobiDB-lite"/>
    </source>
</evidence>
<dbReference type="GO" id="GO:0003677">
    <property type="term" value="F:DNA binding"/>
    <property type="evidence" value="ECO:0007669"/>
    <property type="project" value="UniProtKB-KW"/>
</dbReference>
<gene>
    <name evidence="7" type="ORF">P8C59_004548</name>
</gene>
<feature type="compositionally biased region" description="Polar residues" evidence="5">
    <location>
        <begin position="19"/>
        <end position="32"/>
    </location>
</feature>
<evidence type="ECO:0000256" key="3">
    <source>
        <dbReference type="ARBA" id="ARBA00023125"/>
    </source>
</evidence>
<evidence type="ECO:0000313" key="8">
    <source>
        <dbReference type="Proteomes" id="UP001217918"/>
    </source>
</evidence>
<reference evidence="7" key="1">
    <citation type="journal article" date="2023" name="Mol. Plant Microbe Interact.">
        <title>Elucidating the Obligate Nature and Biological Capacity of an Invasive Fungal Corn Pathogen.</title>
        <authorList>
            <person name="MacCready J.S."/>
            <person name="Roggenkamp E.M."/>
            <person name="Gdanetz K."/>
            <person name="Chilvers M.I."/>
        </authorList>
    </citation>
    <scope>NUCLEOTIDE SEQUENCE</scope>
    <source>
        <strain evidence="7">PM02</strain>
    </source>
</reference>
<comment type="subcellular location">
    <subcellularLocation>
        <location evidence="1">Nucleus</location>
    </subcellularLocation>
</comment>